<dbReference type="SUPFAM" id="SSF46955">
    <property type="entry name" value="Putative DNA-binding domain"/>
    <property type="match status" value="1"/>
</dbReference>
<dbReference type="InterPro" id="IPR000551">
    <property type="entry name" value="MerR-type_HTH_dom"/>
</dbReference>
<keyword evidence="3" id="KW-0238">DNA-binding</keyword>
<feature type="domain" description="HTH merR-type" evidence="5">
    <location>
        <begin position="4"/>
        <end position="73"/>
    </location>
</feature>
<gene>
    <name evidence="6" type="ORF">POG00_07230</name>
</gene>
<dbReference type="Proteomes" id="UP001220658">
    <property type="component" value="Unassembled WGS sequence"/>
</dbReference>
<dbReference type="AlphaFoldDB" id="A0AAW6FU13"/>
<accession>A0AAW6FU13</accession>
<dbReference type="InterPro" id="IPR047057">
    <property type="entry name" value="MerR_fam"/>
</dbReference>
<evidence type="ECO:0000256" key="2">
    <source>
        <dbReference type="ARBA" id="ARBA00023015"/>
    </source>
</evidence>
<dbReference type="PANTHER" id="PTHR30204:SF69">
    <property type="entry name" value="MERR-FAMILY TRANSCRIPTIONAL REGULATOR"/>
    <property type="match status" value="1"/>
</dbReference>
<evidence type="ECO:0000256" key="4">
    <source>
        <dbReference type="ARBA" id="ARBA00023163"/>
    </source>
</evidence>
<evidence type="ECO:0000313" key="6">
    <source>
        <dbReference type="EMBL" id="MDC0828501.1"/>
    </source>
</evidence>
<evidence type="ECO:0000313" key="7">
    <source>
        <dbReference type="Proteomes" id="UP001220658"/>
    </source>
</evidence>
<keyword evidence="2" id="KW-0805">Transcription regulation</keyword>
<dbReference type="PROSITE" id="PS00552">
    <property type="entry name" value="HTH_MERR_1"/>
    <property type="match status" value="1"/>
</dbReference>
<dbReference type="EMBL" id="JAQNCK010000018">
    <property type="protein sequence ID" value="MDC0828501.1"/>
    <property type="molecule type" value="Genomic_DNA"/>
</dbReference>
<comment type="caution">
    <text evidence="6">The sequence shown here is derived from an EMBL/GenBank/DDBJ whole genome shotgun (WGS) entry which is preliminary data.</text>
</comment>
<dbReference type="Gene3D" id="1.10.1660.10">
    <property type="match status" value="1"/>
</dbReference>
<name>A0AAW6FU13_9FIRM</name>
<sequence>MKKYSTISEISKLLGLSTDTIRFYEKKGLVHPHVNPENNYRMYTLMNVLELLDVIYYRHLDFPLSDIYELSKTLKPSYTIELIEKKEEETKRKIYYEQQLLKKISHIKSMFHMIEHHENECSIQDFKESIILFEGKDKEDFFIHDIQYMTQDQFILCAFYTHYELKKDQMELKRTFVSIETQLLQKMKMKEELKNSTKINKQKCVYRAVRMKDGKVSQEDIEPMKAYAKDNGLELKDHCLIREIPVTFYTDYEHYYAEIFLPIKNS</sequence>
<dbReference type="PANTHER" id="PTHR30204">
    <property type="entry name" value="REDOX-CYCLING DRUG-SENSING TRANSCRIPTIONAL ACTIVATOR SOXR"/>
    <property type="match status" value="1"/>
</dbReference>
<dbReference type="PROSITE" id="PS50937">
    <property type="entry name" value="HTH_MERR_2"/>
    <property type="match status" value="1"/>
</dbReference>
<evidence type="ECO:0000259" key="5">
    <source>
        <dbReference type="PROSITE" id="PS50937"/>
    </source>
</evidence>
<proteinExistence type="predicted"/>
<dbReference type="RefSeq" id="WP_195191097.1">
    <property type="nucleotide sequence ID" value="NZ_JADMUL010000010.1"/>
</dbReference>
<reference evidence="6" key="1">
    <citation type="submission" date="2023-01" db="EMBL/GenBank/DDBJ databases">
        <title>Human gut microbiome strain richness.</title>
        <authorList>
            <person name="Chen-Liaw A."/>
        </authorList>
    </citation>
    <scope>NUCLEOTIDE SEQUENCE</scope>
    <source>
        <strain evidence="6">D55st1_G4_D55t1_190419</strain>
    </source>
</reference>
<evidence type="ECO:0000256" key="1">
    <source>
        <dbReference type="ARBA" id="ARBA00022491"/>
    </source>
</evidence>
<keyword evidence="4" id="KW-0804">Transcription</keyword>
<keyword evidence="1" id="KW-0678">Repressor</keyword>
<dbReference type="SMART" id="SM00422">
    <property type="entry name" value="HTH_MERR"/>
    <property type="match status" value="1"/>
</dbReference>
<dbReference type="CDD" id="cd00592">
    <property type="entry name" value="HTH_MerR-like"/>
    <property type="match status" value="1"/>
</dbReference>
<organism evidence="6 7">
    <name type="scientific">Faecalitalea cylindroides</name>
    <dbReference type="NCBI Taxonomy" id="39483"/>
    <lineage>
        <taxon>Bacteria</taxon>
        <taxon>Bacillati</taxon>
        <taxon>Bacillota</taxon>
        <taxon>Erysipelotrichia</taxon>
        <taxon>Erysipelotrichales</taxon>
        <taxon>Erysipelotrichaceae</taxon>
        <taxon>Faecalitalea</taxon>
    </lineage>
</organism>
<protein>
    <submittedName>
        <fullName evidence="6">MerR family transcriptional regulator</fullName>
    </submittedName>
</protein>
<dbReference type="InterPro" id="IPR009061">
    <property type="entry name" value="DNA-bd_dom_put_sf"/>
</dbReference>
<dbReference type="GO" id="GO:0003677">
    <property type="term" value="F:DNA binding"/>
    <property type="evidence" value="ECO:0007669"/>
    <property type="project" value="UniProtKB-KW"/>
</dbReference>
<dbReference type="Pfam" id="PF00376">
    <property type="entry name" value="MerR"/>
    <property type="match status" value="1"/>
</dbReference>
<evidence type="ECO:0000256" key="3">
    <source>
        <dbReference type="ARBA" id="ARBA00023125"/>
    </source>
</evidence>
<dbReference type="GO" id="GO:0003700">
    <property type="term" value="F:DNA-binding transcription factor activity"/>
    <property type="evidence" value="ECO:0007669"/>
    <property type="project" value="InterPro"/>
</dbReference>